<evidence type="ECO:0000313" key="1">
    <source>
        <dbReference type="EMBL" id="KKL60791.1"/>
    </source>
</evidence>
<organism evidence="1">
    <name type="scientific">marine sediment metagenome</name>
    <dbReference type="NCBI Taxonomy" id="412755"/>
    <lineage>
        <taxon>unclassified sequences</taxon>
        <taxon>metagenomes</taxon>
        <taxon>ecological metagenomes</taxon>
    </lineage>
</organism>
<dbReference type="EMBL" id="LAZR01029030">
    <property type="protein sequence ID" value="KKL60791.1"/>
    <property type="molecule type" value="Genomic_DNA"/>
</dbReference>
<reference evidence="1" key="1">
    <citation type="journal article" date="2015" name="Nature">
        <title>Complex archaea that bridge the gap between prokaryotes and eukaryotes.</title>
        <authorList>
            <person name="Spang A."/>
            <person name="Saw J.H."/>
            <person name="Jorgensen S.L."/>
            <person name="Zaremba-Niedzwiedzka K."/>
            <person name="Martijn J."/>
            <person name="Lind A.E."/>
            <person name="van Eijk R."/>
            <person name="Schleper C."/>
            <person name="Guy L."/>
            <person name="Ettema T.J."/>
        </authorList>
    </citation>
    <scope>NUCLEOTIDE SEQUENCE</scope>
</reference>
<protein>
    <submittedName>
        <fullName evidence="1">Uncharacterized protein</fullName>
    </submittedName>
</protein>
<comment type="caution">
    <text evidence="1">The sequence shown here is derived from an EMBL/GenBank/DDBJ whole genome shotgun (WGS) entry which is preliminary data.</text>
</comment>
<name>A0A0F9E3T4_9ZZZZ</name>
<proteinExistence type="predicted"/>
<feature type="non-terminal residue" evidence="1">
    <location>
        <position position="35"/>
    </location>
</feature>
<accession>A0A0F9E3T4</accession>
<dbReference type="AlphaFoldDB" id="A0A0F9E3T4"/>
<gene>
    <name evidence="1" type="ORF">LCGC14_2201780</name>
</gene>
<sequence length="35" mass="3857">MLICFMGFILMLGWSCAPSIITLDTGVYQNGILYA</sequence>